<feature type="compositionally biased region" description="Acidic residues" evidence="6">
    <location>
        <begin position="217"/>
        <end position="232"/>
    </location>
</feature>
<organism evidence="9 10">
    <name type="scientific">Sphingomonas japonica</name>
    <dbReference type="NCBI Taxonomy" id="511662"/>
    <lineage>
        <taxon>Bacteria</taxon>
        <taxon>Pseudomonadati</taxon>
        <taxon>Pseudomonadota</taxon>
        <taxon>Alphaproteobacteria</taxon>
        <taxon>Sphingomonadales</taxon>
        <taxon>Sphingomonadaceae</taxon>
        <taxon>Sphingomonas</taxon>
    </lineage>
</organism>
<evidence type="ECO:0000313" key="9">
    <source>
        <dbReference type="EMBL" id="NIJ22934.1"/>
    </source>
</evidence>
<reference evidence="9 10" key="1">
    <citation type="submission" date="2020-03" db="EMBL/GenBank/DDBJ databases">
        <title>Genomic Encyclopedia of Type Strains, Phase IV (KMG-IV): sequencing the most valuable type-strain genomes for metagenomic binning, comparative biology and taxonomic classification.</title>
        <authorList>
            <person name="Goeker M."/>
        </authorList>
    </citation>
    <scope>NUCLEOTIDE SEQUENCE [LARGE SCALE GENOMIC DNA]</scope>
    <source>
        <strain evidence="9 10">DSM 22753</strain>
    </source>
</reference>
<dbReference type="Gene3D" id="2.170.120.20">
    <property type="entry name" value="Ribosomal protein L25, beta domain"/>
    <property type="match status" value="1"/>
</dbReference>
<evidence type="ECO:0000256" key="5">
    <source>
        <dbReference type="HAMAP-Rule" id="MF_01334"/>
    </source>
</evidence>
<dbReference type="InterPro" id="IPR020057">
    <property type="entry name" value="Ribosomal_bL25_b-dom"/>
</dbReference>
<dbReference type="Pfam" id="PF01386">
    <property type="entry name" value="Ribosomal_L25p"/>
    <property type="match status" value="1"/>
</dbReference>
<evidence type="ECO:0000313" key="10">
    <source>
        <dbReference type="Proteomes" id="UP000788153"/>
    </source>
</evidence>
<dbReference type="InterPro" id="IPR011035">
    <property type="entry name" value="Ribosomal_bL25/Gln-tRNA_synth"/>
</dbReference>
<evidence type="ECO:0000256" key="3">
    <source>
        <dbReference type="ARBA" id="ARBA00022980"/>
    </source>
</evidence>
<feature type="region of interest" description="Disordered" evidence="6">
    <location>
        <begin position="1"/>
        <end position="21"/>
    </location>
</feature>
<evidence type="ECO:0000259" key="8">
    <source>
        <dbReference type="Pfam" id="PF14693"/>
    </source>
</evidence>
<dbReference type="InterPro" id="IPR001021">
    <property type="entry name" value="Ribosomal_bL25_long"/>
</dbReference>
<feature type="domain" description="Large ribosomal subunit protein bL25 beta" evidence="8">
    <location>
        <begin position="104"/>
        <end position="188"/>
    </location>
</feature>
<dbReference type="PANTHER" id="PTHR33284">
    <property type="entry name" value="RIBOSOMAL PROTEIN L25/GLN-TRNA SYNTHETASE, ANTI-CODON-BINDING DOMAIN-CONTAINING PROTEIN"/>
    <property type="match status" value="1"/>
</dbReference>
<keyword evidence="4 5" id="KW-0687">Ribonucleoprotein</keyword>
<keyword evidence="2 5" id="KW-0694">RNA-binding</keyword>
<dbReference type="InterPro" id="IPR020930">
    <property type="entry name" value="Ribosomal_uL5_bac-type"/>
</dbReference>
<feature type="compositionally biased region" description="Low complexity" evidence="6">
    <location>
        <begin position="196"/>
        <end position="216"/>
    </location>
</feature>
<keyword evidence="1 5" id="KW-0699">rRNA-binding</keyword>
<dbReference type="Gene3D" id="2.40.240.10">
    <property type="entry name" value="Ribosomal Protein L25, Chain P"/>
    <property type="match status" value="1"/>
</dbReference>
<dbReference type="CDD" id="cd00495">
    <property type="entry name" value="Ribosomal_L25_TL5_CTC"/>
    <property type="match status" value="1"/>
</dbReference>
<dbReference type="Pfam" id="PF14693">
    <property type="entry name" value="Ribosomal_TL5_C"/>
    <property type="match status" value="1"/>
</dbReference>
<comment type="caution">
    <text evidence="9">The sequence shown here is derived from an EMBL/GenBank/DDBJ whole genome shotgun (WGS) entry which is preliminary data.</text>
</comment>
<comment type="function">
    <text evidence="5">This is one of the proteins that binds to the 5S RNA in the ribosome where it forms part of the central protuberance.</text>
</comment>
<dbReference type="HAMAP" id="MF_01334">
    <property type="entry name" value="Ribosomal_bL25_CTC"/>
    <property type="match status" value="1"/>
</dbReference>
<evidence type="ECO:0000256" key="2">
    <source>
        <dbReference type="ARBA" id="ARBA00022884"/>
    </source>
</evidence>
<protein>
    <recommendedName>
        <fullName evidence="5">Large ribosomal subunit protein bL25</fullName>
    </recommendedName>
    <alternativeName>
        <fullName evidence="5">General stress protein CTC</fullName>
    </alternativeName>
</protein>
<evidence type="ECO:0000256" key="1">
    <source>
        <dbReference type="ARBA" id="ARBA00022730"/>
    </source>
</evidence>
<gene>
    <name evidence="5" type="primary">rplY</name>
    <name evidence="5" type="synonym">ctc</name>
    <name evidence="9" type="ORF">FHT01_000476</name>
</gene>
<dbReference type="EMBL" id="JAASQP010000001">
    <property type="protein sequence ID" value="NIJ22934.1"/>
    <property type="molecule type" value="Genomic_DNA"/>
</dbReference>
<accession>A0ABX0TXA0</accession>
<feature type="region of interest" description="Disordered" evidence="6">
    <location>
        <begin position="194"/>
        <end position="241"/>
    </location>
</feature>
<sequence length="241" mass="25902">MSDQLTLSAETRERVGKGASRALRREGRVPAVIYGNKQEPLGIHVEEKALMKALMTGHFMNSVVMIDGADKAAIRTLPKDVAFDPVSDRPIHVDFLRIAKNASVTVNVPVNFIDEDDAPGIKKGGVLNVVRHELELVVDADKIPEAIDVSLKGLEVGDSIHISNVTLPTGAEPTIDDRDFTIATVIAPSAMKSDVQEALAEDAALAEEAAADQQAETTEEADATPNDDDNDDDKTTEQPKD</sequence>
<dbReference type="PANTHER" id="PTHR33284:SF1">
    <property type="entry name" value="RIBOSOMAL PROTEIN L25_GLN-TRNA SYNTHETASE, ANTI-CODON-BINDING DOMAIN-CONTAINING PROTEIN"/>
    <property type="match status" value="1"/>
</dbReference>
<keyword evidence="3 5" id="KW-0689">Ribosomal protein</keyword>
<dbReference type="GO" id="GO:0005840">
    <property type="term" value="C:ribosome"/>
    <property type="evidence" value="ECO:0007669"/>
    <property type="project" value="UniProtKB-KW"/>
</dbReference>
<dbReference type="SUPFAM" id="SSF50715">
    <property type="entry name" value="Ribosomal protein L25-like"/>
    <property type="match status" value="1"/>
</dbReference>
<dbReference type="InterPro" id="IPR020056">
    <property type="entry name" value="Rbsml_bL25/Gln-tRNA_synth_N"/>
</dbReference>
<dbReference type="RefSeq" id="WP_140048126.1">
    <property type="nucleotide sequence ID" value="NZ_BAAAEV010000001.1"/>
</dbReference>
<evidence type="ECO:0000256" key="6">
    <source>
        <dbReference type="SAM" id="MobiDB-lite"/>
    </source>
</evidence>
<keyword evidence="10" id="KW-1185">Reference proteome</keyword>
<name>A0ABX0TXA0_9SPHN</name>
<dbReference type="NCBIfam" id="NF004128">
    <property type="entry name" value="PRK05618.1-2"/>
    <property type="match status" value="1"/>
</dbReference>
<dbReference type="InterPro" id="IPR037121">
    <property type="entry name" value="Ribosomal_bL25_C"/>
</dbReference>
<evidence type="ECO:0000259" key="7">
    <source>
        <dbReference type="Pfam" id="PF01386"/>
    </source>
</evidence>
<proteinExistence type="inferred from homology"/>
<comment type="subunit">
    <text evidence="5">Part of the 50S ribosomal subunit; part of the 5S rRNA/L5/L18/L25 subcomplex. Contacts the 5S rRNA. Binds to the 5S rRNA independently of L5 and L18.</text>
</comment>
<comment type="similarity">
    <text evidence="5">Belongs to the bacterial ribosomal protein bL25 family. CTC subfamily.</text>
</comment>
<dbReference type="NCBIfam" id="TIGR00731">
    <property type="entry name" value="bL25_bact_ctc"/>
    <property type="match status" value="1"/>
</dbReference>
<dbReference type="Proteomes" id="UP000788153">
    <property type="component" value="Unassembled WGS sequence"/>
</dbReference>
<feature type="domain" description="Large ribosomal subunit protein bL25 L25" evidence="7">
    <location>
        <begin position="7"/>
        <end position="95"/>
    </location>
</feature>
<dbReference type="InterPro" id="IPR029751">
    <property type="entry name" value="Ribosomal_L25_dom"/>
</dbReference>
<evidence type="ECO:0000256" key="4">
    <source>
        <dbReference type="ARBA" id="ARBA00023274"/>
    </source>
</evidence>